<protein>
    <submittedName>
        <fullName evidence="3">DUF222 domain-containing protein</fullName>
    </submittedName>
</protein>
<feature type="domain" description="HNH nuclease" evidence="2">
    <location>
        <begin position="306"/>
        <end position="367"/>
    </location>
</feature>
<reference evidence="3 4" key="1">
    <citation type="submission" date="2018-04" db="EMBL/GenBank/DDBJ databases">
        <title>Genome of Nocardioides gansuensis WSJ-1.</title>
        <authorList>
            <person name="Wu S."/>
            <person name="Wang G."/>
        </authorList>
    </citation>
    <scope>NUCLEOTIDE SEQUENCE [LARGE SCALE GENOMIC DNA]</scope>
    <source>
        <strain evidence="3 4">WSJ-1</strain>
    </source>
</reference>
<evidence type="ECO:0000313" key="3">
    <source>
        <dbReference type="EMBL" id="PVG82960.1"/>
    </source>
</evidence>
<dbReference type="InterPro" id="IPR003615">
    <property type="entry name" value="HNH_nuc"/>
</dbReference>
<gene>
    <name evidence="3" type="ORF">DDE18_11510</name>
</gene>
<accession>A0A2T8FB80</accession>
<feature type="region of interest" description="Disordered" evidence="1">
    <location>
        <begin position="113"/>
        <end position="146"/>
    </location>
</feature>
<dbReference type="Gene3D" id="1.10.30.50">
    <property type="match status" value="1"/>
</dbReference>
<evidence type="ECO:0000313" key="4">
    <source>
        <dbReference type="Proteomes" id="UP000246018"/>
    </source>
</evidence>
<dbReference type="AlphaFoldDB" id="A0A2T8FB80"/>
<evidence type="ECO:0000259" key="2">
    <source>
        <dbReference type="SMART" id="SM00507"/>
    </source>
</evidence>
<dbReference type="EMBL" id="QDGZ01000004">
    <property type="protein sequence ID" value="PVG82960.1"/>
    <property type="molecule type" value="Genomic_DNA"/>
</dbReference>
<feature type="compositionally biased region" description="Basic and acidic residues" evidence="1">
    <location>
        <begin position="127"/>
        <end position="137"/>
    </location>
</feature>
<dbReference type="SMART" id="SM00507">
    <property type="entry name" value="HNHc"/>
    <property type="match status" value="1"/>
</dbReference>
<dbReference type="OrthoDB" id="3778721at2"/>
<dbReference type="CDD" id="cd00085">
    <property type="entry name" value="HNHc"/>
    <property type="match status" value="1"/>
</dbReference>
<comment type="caution">
    <text evidence="3">The sequence shown here is derived from an EMBL/GenBank/DDBJ whole genome shotgun (WGS) entry which is preliminary data.</text>
</comment>
<keyword evidence="4" id="KW-1185">Reference proteome</keyword>
<dbReference type="Proteomes" id="UP000246018">
    <property type="component" value="Unassembled WGS sequence"/>
</dbReference>
<organism evidence="3 4">
    <name type="scientific">Nocardioides gansuensis</name>
    <dbReference type="NCBI Taxonomy" id="2138300"/>
    <lineage>
        <taxon>Bacteria</taxon>
        <taxon>Bacillati</taxon>
        <taxon>Actinomycetota</taxon>
        <taxon>Actinomycetes</taxon>
        <taxon>Propionibacteriales</taxon>
        <taxon>Nocardioidaceae</taxon>
        <taxon>Nocardioides</taxon>
    </lineage>
</organism>
<evidence type="ECO:0000256" key="1">
    <source>
        <dbReference type="SAM" id="MobiDB-lite"/>
    </source>
</evidence>
<sequence length="433" mass="46693">MEHGEPIAGPGCPEVAEFCFAELGAVLGMSTTAAKRLVGHALELRHRLPRLWAATHAGTVPPWRARRIAEATIHTTPTLTPESAGWVDRQVTPFAARIGTAQLDRLLASALARQGTPPDTDDPEDPTPVKDTRHVTLDDGGAQVSSSGTIRITGELDLADAYDLDHALKEGAATLKALGSDTPLDARRAMALGELARHQRALDLHVQDNGQANGPGAAAPDGVKLPAARRLDLHLHLSASAVASGKHATGAGLAWDSTVFVEEGQRLALLQHVKDWLGDSHTEIRVLPVIDLAEEITISSYTPSPRLQRQVQLRDGTCVFPHCSRPARRCDLDHVIPYDHDAAAEGRPQPGPTTTSNLACLCRRHHRLKTHGRWRLLALASGVCLWTSPHGHHFLRDRTGTRPLDLGLDGAVVSRQDSVLPQPPQPAPGQRRR</sequence>
<feature type="region of interest" description="Disordered" evidence="1">
    <location>
        <begin position="412"/>
        <end position="433"/>
    </location>
</feature>
<dbReference type="RefSeq" id="WP_116572391.1">
    <property type="nucleotide sequence ID" value="NZ_QDGZ01000004.1"/>
</dbReference>
<proteinExistence type="predicted"/>
<name>A0A2T8FB80_9ACTN</name>